<name>A0ACB9WMQ8_CHAAC</name>
<protein>
    <submittedName>
        <fullName evidence="1">Uncharacterized protein</fullName>
    </submittedName>
</protein>
<keyword evidence="2" id="KW-1185">Reference proteome</keyword>
<gene>
    <name evidence="1" type="ORF">KUCAC02_003550</name>
</gene>
<dbReference type="EMBL" id="CM043798">
    <property type="protein sequence ID" value="KAI4814353.1"/>
    <property type="molecule type" value="Genomic_DNA"/>
</dbReference>
<dbReference type="Proteomes" id="UP001057452">
    <property type="component" value="Chromosome 14"/>
</dbReference>
<evidence type="ECO:0000313" key="2">
    <source>
        <dbReference type="Proteomes" id="UP001057452"/>
    </source>
</evidence>
<reference evidence="1" key="1">
    <citation type="submission" date="2022-05" db="EMBL/GenBank/DDBJ databases">
        <title>Chromosome-level genome of Chaenocephalus aceratus.</title>
        <authorList>
            <person name="Park H."/>
        </authorList>
    </citation>
    <scope>NUCLEOTIDE SEQUENCE</scope>
    <source>
        <strain evidence="1">KU_202001</strain>
    </source>
</reference>
<accession>A0ACB9WMQ8</accession>
<organism evidence="1 2">
    <name type="scientific">Chaenocephalus aceratus</name>
    <name type="common">Blackfin icefish</name>
    <name type="synonym">Chaenichthys aceratus</name>
    <dbReference type="NCBI Taxonomy" id="36190"/>
    <lineage>
        <taxon>Eukaryota</taxon>
        <taxon>Metazoa</taxon>
        <taxon>Chordata</taxon>
        <taxon>Craniata</taxon>
        <taxon>Vertebrata</taxon>
        <taxon>Euteleostomi</taxon>
        <taxon>Actinopterygii</taxon>
        <taxon>Neopterygii</taxon>
        <taxon>Teleostei</taxon>
        <taxon>Neoteleostei</taxon>
        <taxon>Acanthomorphata</taxon>
        <taxon>Eupercaria</taxon>
        <taxon>Perciformes</taxon>
        <taxon>Notothenioidei</taxon>
        <taxon>Channichthyidae</taxon>
        <taxon>Chaenocephalus</taxon>
    </lineage>
</organism>
<evidence type="ECO:0000313" key="1">
    <source>
        <dbReference type="EMBL" id="KAI4814353.1"/>
    </source>
</evidence>
<comment type="caution">
    <text evidence="1">The sequence shown here is derived from an EMBL/GenBank/DDBJ whole genome shotgun (WGS) entry which is preliminary data.</text>
</comment>
<proteinExistence type="predicted"/>
<sequence length="769" mass="86131">MEDNSSCSSAGTALSEASFLQRTLERLSSTQCLKVSTEAPVAVIALQRYLSDQPEGQPDSYDVTVTDGVWRAKCSVHPALNHLVHSNTLRTGTDVSITQCSFVYSERRLGHGYICIEKLRCGGEMSALLPRIQDVASLPMMVKQGMERSVELQSDVPLQVSRKHYLSLWNNEDPEGDIWTSGSPSSHTVLDVSNITLLSSLESCFRNTWKPLPLLVKIIHKSRLRYYGKFGLKIDYPFQAYFEVADQSGTMSLVLWNELCPEFYQKLSVGTVLYIQNYSLKQSYSNRSHPQMDHHQMKTFHSVEICLNARNPTSVVTVVSAKSVLPQWGLPEVSYLFTTRLQLDELSNNSACDVICLVTFVGRVERVKSKGKKGPEKFWTYRWIHAVDGSSDRPFILEMRVCRVEGSLPYLTSSCETETFITGYHKGQPYVSDPRVKTFIQWTKTLKDNVVLQKTSVGGHYCYPRPPQTFTQSMADASAQVPLVAAADLKKEMETLQYREHKQVAIQGQITAVRYTKHPKSTEERGTEEREVPDVAPDVCEPNTQDHPSTAEQTTAPISTAEKISVRGIQRRIQTRKVKQFSLNLHSDVISWESSSWPKQKQEVSEYLCEGGLHQDSVSRRFTIDEKDVLLQRSNLQPTHWTPEQSADTSPPVVCPGFYQVTILGINKQMAIDAAFLPVVSSDDPRAVALPQDPHGNTMLSCLSSGFLCPLSHSQSTLPQPEEVLGSAGELEDMHLVCILDLCHLGGDRVEVLISKVYRVTEVSKCTAL</sequence>